<evidence type="ECO:0000259" key="6">
    <source>
        <dbReference type="Pfam" id="PF18052"/>
    </source>
</evidence>
<dbReference type="SUPFAM" id="SSF52058">
    <property type="entry name" value="L domain-like"/>
    <property type="match status" value="1"/>
</dbReference>
<dbReference type="OrthoDB" id="1729187at2759"/>
<feature type="domain" description="NB-ARC" evidence="4">
    <location>
        <begin position="2"/>
        <end position="76"/>
    </location>
</feature>
<evidence type="ECO:0000259" key="5">
    <source>
        <dbReference type="Pfam" id="PF13968"/>
    </source>
</evidence>
<dbReference type="GO" id="GO:0098542">
    <property type="term" value="P:defense response to other organism"/>
    <property type="evidence" value="ECO:0007669"/>
    <property type="project" value="TreeGrafter"/>
</dbReference>
<dbReference type="Gene3D" id="1.10.8.430">
    <property type="entry name" value="Helical domain of apoptotic protease-activating factors"/>
    <property type="match status" value="1"/>
</dbReference>
<dbReference type="InterPro" id="IPR027417">
    <property type="entry name" value="P-loop_NTPase"/>
</dbReference>
<dbReference type="InterPro" id="IPR058922">
    <property type="entry name" value="WHD_DRP"/>
</dbReference>
<dbReference type="STRING" id="180498.A0A067L9G8"/>
<dbReference type="SUPFAM" id="SSF52540">
    <property type="entry name" value="P-loop containing nucleoside triphosphate hydrolases"/>
    <property type="match status" value="1"/>
</dbReference>
<evidence type="ECO:0000313" key="9">
    <source>
        <dbReference type="Proteomes" id="UP000027138"/>
    </source>
</evidence>
<evidence type="ECO:0008006" key="10">
    <source>
        <dbReference type="Google" id="ProtNLM"/>
    </source>
</evidence>
<reference evidence="8 9" key="1">
    <citation type="journal article" date="2014" name="PLoS ONE">
        <title>Global Analysis of Gene Expression Profiles in Physic Nut (Jatropha curcas L.) Seedlings Exposed to Salt Stress.</title>
        <authorList>
            <person name="Zhang L."/>
            <person name="Zhang C."/>
            <person name="Wu P."/>
            <person name="Chen Y."/>
            <person name="Li M."/>
            <person name="Jiang H."/>
            <person name="Wu G."/>
        </authorList>
    </citation>
    <scope>NUCLEOTIDE SEQUENCE [LARGE SCALE GENOMIC DNA]</scope>
    <source>
        <strain evidence="9">cv. GZQX0401</strain>
        <tissue evidence="8">Young leaves</tissue>
    </source>
</reference>
<dbReference type="Proteomes" id="UP000027138">
    <property type="component" value="Unassembled WGS sequence"/>
</dbReference>
<dbReference type="EMBL" id="KK914257">
    <property type="protein sequence ID" value="KDP43878.1"/>
    <property type="molecule type" value="Genomic_DNA"/>
</dbReference>
<keyword evidence="2" id="KW-0547">Nucleotide-binding</keyword>
<keyword evidence="3" id="KW-0611">Plant defense</keyword>
<evidence type="ECO:0000259" key="7">
    <source>
        <dbReference type="Pfam" id="PF23559"/>
    </source>
</evidence>
<dbReference type="GO" id="GO:0043531">
    <property type="term" value="F:ADP binding"/>
    <property type="evidence" value="ECO:0007669"/>
    <property type="project" value="InterPro"/>
</dbReference>
<dbReference type="InterPro" id="IPR036388">
    <property type="entry name" value="WH-like_DNA-bd_sf"/>
</dbReference>
<keyword evidence="1" id="KW-0677">Repeat</keyword>
<accession>A0A067L9G8</accession>
<dbReference type="Pfam" id="PF00931">
    <property type="entry name" value="NB-ARC"/>
    <property type="match status" value="1"/>
</dbReference>
<dbReference type="Gene3D" id="1.10.10.10">
    <property type="entry name" value="Winged helix-like DNA-binding domain superfamily/Winged helix DNA-binding domain"/>
    <property type="match status" value="1"/>
</dbReference>
<dbReference type="Pfam" id="PF23559">
    <property type="entry name" value="WHD_DRP"/>
    <property type="match status" value="1"/>
</dbReference>
<protein>
    <recommendedName>
        <fullName evidence="10">NB-ARC domain-containing protein</fullName>
    </recommendedName>
</protein>
<gene>
    <name evidence="8" type="ORF">JCGZ_20888</name>
</gene>
<dbReference type="InterPro" id="IPR002182">
    <property type="entry name" value="NB-ARC"/>
</dbReference>
<sequence length="789" mass="90920">MVNNLLMDKKCLIVVDDSNAMELWRVMGTAFRDISNGTRIIFVVRSLSEAPPITETNSAYRLHLQSNDESWALFTHALKIKIPPELEQNLKKHILRKCGGLPKVIVKLAELLSHREATLEEWSTALDQLNQDEEPWSTVLEEINKYLPLYLRRCLFYFGLFPVGYKVPARRLMALWVAEGLGRQKNDDNSPEDAAEACLRELISYNMVQVTERKPNGKVKTCSLPEALRVHWFANAKEANFLRGHNENTCAIRRVADHLDQKDPIFEHIHVISLGNACCIVIEEAVIEGYNVSLEPVIEEASIVLGQSCKAAANSIVPDAVVLHDAAYFFSIFKRLFADLILSFQDIESSHSFFQHEHMTWEKTFKVIEFELGFMYDLLYTKASVMHTYLGSFPRTISLSLTIQWVEAQLQEYADDSERLMFPPEIVIEVMYDVEDLIEELEIRSYQRRNREAFIRYIMGFVHLPKHFFYVLALIDLTDSYRFYKKLGVIKHNFSAIFSLILRGGIWHNNFSPYDLKLGTTMFSPVISKFEALVTKRQLRPAVRNQARRLRDEFKSLKVFLEDSESKGIIGEKGMAWMEQLSHVCGSAEKVAGLFLIKYEKGHSRNLFWSPRNFISQRQPWDIHFQSLSGNVELSDIYLVGKLKNQDLISNFPQSLTEVTLSASGLIEDPMQTLEKLPNLRILRLFSKSFSGKKMLCKDGGFPKLEVLKLWELELLEEWNMEKGAMPSLKHLEIRHCINLKMLPDALRCIDTLREVKLTKLPMLSSTLKDKQNEDLNKIAHVCLICIED</sequence>
<feature type="domain" description="Disease resistance protein winged helix" evidence="7">
    <location>
        <begin position="160"/>
        <end position="224"/>
    </location>
</feature>
<dbReference type="InterPro" id="IPR032675">
    <property type="entry name" value="LRR_dom_sf"/>
</dbReference>
<evidence type="ECO:0000256" key="2">
    <source>
        <dbReference type="ARBA" id="ARBA00022741"/>
    </source>
</evidence>
<proteinExistence type="predicted"/>
<dbReference type="AlphaFoldDB" id="A0A067L9G8"/>
<dbReference type="Pfam" id="PF18052">
    <property type="entry name" value="Rx_N"/>
    <property type="match status" value="1"/>
</dbReference>
<dbReference type="Pfam" id="PF13968">
    <property type="entry name" value="DUF4220"/>
    <property type="match status" value="1"/>
</dbReference>
<feature type="domain" description="DUF4220" evidence="5">
    <location>
        <begin position="311"/>
        <end position="403"/>
    </location>
</feature>
<dbReference type="Gene3D" id="3.80.10.10">
    <property type="entry name" value="Ribonuclease Inhibitor"/>
    <property type="match status" value="1"/>
</dbReference>
<dbReference type="InterPro" id="IPR042197">
    <property type="entry name" value="Apaf_helical"/>
</dbReference>
<feature type="domain" description="Disease resistance N-terminal" evidence="6">
    <location>
        <begin position="524"/>
        <end position="605"/>
    </location>
</feature>
<dbReference type="PANTHER" id="PTHR23155:SF955">
    <property type="entry name" value="AAA+ ATPASE DOMAIN-CONTAINING PROTEIN"/>
    <property type="match status" value="1"/>
</dbReference>
<evidence type="ECO:0000313" key="8">
    <source>
        <dbReference type="EMBL" id="KDP43878.1"/>
    </source>
</evidence>
<dbReference type="InterPro" id="IPR044974">
    <property type="entry name" value="Disease_R_plants"/>
</dbReference>
<keyword evidence="9" id="KW-1185">Reference proteome</keyword>
<organism evidence="8 9">
    <name type="scientific">Jatropha curcas</name>
    <name type="common">Barbados nut</name>
    <dbReference type="NCBI Taxonomy" id="180498"/>
    <lineage>
        <taxon>Eukaryota</taxon>
        <taxon>Viridiplantae</taxon>
        <taxon>Streptophyta</taxon>
        <taxon>Embryophyta</taxon>
        <taxon>Tracheophyta</taxon>
        <taxon>Spermatophyta</taxon>
        <taxon>Magnoliopsida</taxon>
        <taxon>eudicotyledons</taxon>
        <taxon>Gunneridae</taxon>
        <taxon>Pentapetalae</taxon>
        <taxon>rosids</taxon>
        <taxon>fabids</taxon>
        <taxon>Malpighiales</taxon>
        <taxon>Euphorbiaceae</taxon>
        <taxon>Crotonoideae</taxon>
        <taxon>Jatropheae</taxon>
        <taxon>Jatropha</taxon>
    </lineage>
</organism>
<dbReference type="PANTHER" id="PTHR23155">
    <property type="entry name" value="DISEASE RESISTANCE PROTEIN RP"/>
    <property type="match status" value="1"/>
</dbReference>
<evidence type="ECO:0000259" key="4">
    <source>
        <dbReference type="Pfam" id="PF00931"/>
    </source>
</evidence>
<evidence type="ECO:0000256" key="3">
    <source>
        <dbReference type="ARBA" id="ARBA00022821"/>
    </source>
</evidence>
<dbReference type="InterPro" id="IPR025315">
    <property type="entry name" value="DUF4220"/>
</dbReference>
<evidence type="ECO:0000256" key="1">
    <source>
        <dbReference type="ARBA" id="ARBA00022737"/>
    </source>
</evidence>
<dbReference type="InterPro" id="IPR041118">
    <property type="entry name" value="Rx_N"/>
</dbReference>
<name>A0A067L9G8_JATCU</name>